<protein>
    <recommendedName>
        <fullName evidence="5">Asparagine synthetase domain-containing protein</fullName>
    </recommendedName>
</protein>
<dbReference type="SUPFAM" id="SSF52402">
    <property type="entry name" value="Adenine nucleotide alpha hydrolases-like"/>
    <property type="match status" value="1"/>
</dbReference>
<keyword evidence="2" id="KW-0061">Asparagine biosynthesis</keyword>
<dbReference type="GeneID" id="7445095"/>
<dbReference type="InterPro" id="IPR029055">
    <property type="entry name" value="Ntn_hydrolases_N"/>
</dbReference>
<dbReference type="Gene3D" id="3.40.50.620">
    <property type="entry name" value="HUPs"/>
    <property type="match status" value="2"/>
</dbReference>
<dbReference type="Pfam" id="PF00733">
    <property type="entry name" value="Asn_synthase"/>
    <property type="match status" value="2"/>
</dbReference>
<dbReference type="PaxDb" id="35128-Thaps1882"/>
<evidence type="ECO:0000313" key="7">
    <source>
        <dbReference type="Proteomes" id="UP000001449"/>
    </source>
</evidence>
<dbReference type="InterPro" id="IPR051857">
    <property type="entry name" value="Asn_synthetase_domain"/>
</dbReference>
<dbReference type="RefSeq" id="XP_002287029.1">
    <property type="nucleotide sequence ID" value="XM_002286993.1"/>
</dbReference>
<gene>
    <name evidence="6" type="ORF">THAPSDRAFT_1882</name>
</gene>
<dbReference type="Gene3D" id="3.60.20.10">
    <property type="entry name" value="Glutamine Phosphoribosylpyrophosphate, subunit 1, domain 1"/>
    <property type="match status" value="1"/>
</dbReference>
<evidence type="ECO:0000259" key="5">
    <source>
        <dbReference type="Pfam" id="PF00733"/>
    </source>
</evidence>
<feature type="region of interest" description="Disordered" evidence="4">
    <location>
        <begin position="506"/>
        <end position="527"/>
    </location>
</feature>
<dbReference type="GO" id="GO:0006529">
    <property type="term" value="P:asparagine biosynthetic process"/>
    <property type="evidence" value="ECO:0007669"/>
    <property type="project" value="UniProtKB-KW"/>
</dbReference>
<dbReference type="HOGENOM" id="CLU_012368_1_1_1"/>
<dbReference type="eggNOG" id="KOG0573">
    <property type="taxonomic scope" value="Eukaryota"/>
</dbReference>
<evidence type="ECO:0000313" key="6">
    <source>
        <dbReference type="EMBL" id="EED96670.1"/>
    </source>
</evidence>
<dbReference type="STRING" id="35128.B8BS72"/>
<organism evidence="6 7">
    <name type="scientific">Thalassiosira pseudonana</name>
    <name type="common">Marine diatom</name>
    <name type="synonym">Cyclotella nana</name>
    <dbReference type="NCBI Taxonomy" id="35128"/>
    <lineage>
        <taxon>Eukaryota</taxon>
        <taxon>Sar</taxon>
        <taxon>Stramenopiles</taxon>
        <taxon>Ochrophyta</taxon>
        <taxon>Bacillariophyta</taxon>
        <taxon>Coscinodiscophyceae</taxon>
        <taxon>Thalassiosirophycidae</taxon>
        <taxon>Thalassiosirales</taxon>
        <taxon>Thalassiosiraceae</taxon>
        <taxon>Thalassiosira</taxon>
    </lineage>
</organism>
<dbReference type="InParanoid" id="B8BS72"/>
<proteinExistence type="predicted"/>
<feature type="domain" description="Asparagine synthetase" evidence="5">
    <location>
        <begin position="633"/>
        <end position="708"/>
    </location>
</feature>
<reference evidence="6 7" key="2">
    <citation type="journal article" date="2008" name="Nature">
        <title>The Phaeodactylum genome reveals the evolutionary history of diatom genomes.</title>
        <authorList>
            <person name="Bowler C."/>
            <person name="Allen A.E."/>
            <person name="Badger J.H."/>
            <person name="Grimwood J."/>
            <person name="Jabbari K."/>
            <person name="Kuo A."/>
            <person name="Maheswari U."/>
            <person name="Martens C."/>
            <person name="Maumus F."/>
            <person name="Otillar R.P."/>
            <person name="Rayko E."/>
            <person name="Salamov A."/>
            <person name="Vandepoele K."/>
            <person name="Beszteri B."/>
            <person name="Gruber A."/>
            <person name="Heijde M."/>
            <person name="Katinka M."/>
            <person name="Mock T."/>
            <person name="Valentin K."/>
            <person name="Verret F."/>
            <person name="Berges J.A."/>
            <person name="Brownlee C."/>
            <person name="Cadoret J.P."/>
            <person name="Chiovitti A."/>
            <person name="Choi C.J."/>
            <person name="Coesel S."/>
            <person name="De Martino A."/>
            <person name="Detter J.C."/>
            <person name="Durkin C."/>
            <person name="Falciatore A."/>
            <person name="Fournet J."/>
            <person name="Haruta M."/>
            <person name="Huysman M.J."/>
            <person name="Jenkins B.D."/>
            <person name="Jiroutova K."/>
            <person name="Jorgensen R.E."/>
            <person name="Joubert Y."/>
            <person name="Kaplan A."/>
            <person name="Kroger N."/>
            <person name="Kroth P.G."/>
            <person name="La Roche J."/>
            <person name="Lindquist E."/>
            <person name="Lommer M."/>
            <person name="Martin-Jezequel V."/>
            <person name="Lopez P.J."/>
            <person name="Lucas S."/>
            <person name="Mangogna M."/>
            <person name="McGinnis K."/>
            <person name="Medlin L.K."/>
            <person name="Montsant A."/>
            <person name="Oudot-Le Secq M.P."/>
            <person name="Napoli C."/>
            <person name="Obornik M."/>
            <person name="Parker M.S."/>
            <person name="Petit J.L."/>
            <person name="Porcel B.M."/>
            <person name="Poulsen N."/>
            <person name="Robison M."/>
            <person name="Rychlewski L."/>
            <person name="Rynearson T.A."/>
            <person name="Schmutz J."/>
            <person name="Shapiro H."/>
            <person name="Siaut M."/>
            <person name="Stanley M."/>
            <person name="Sussman M.R."/>
            <person name="Taylor A.R."/>
            <person name="Vardi A."/>
            <person name="von Dassow P."/>
            <person name="Vyverman W."/>
            <person name="Willis A."/>
            <person name="Wyrwicz L.S."/>
            <person name="Rokhsar D.S."/>
            <person name="Weissenbach J."/>
            <person name="Armbrust E.V."/>
            <person name="Green B.R."/>
            <person name="Van de Peer Y."/>
            <person name="Grigoriev I.V."/>
        </authorList>
    </citation>
    <scope>NUCLEOTIDE SEQUENCE [LARGE SCALE GENOMIC DNA]</scope>
    <source>
        <strain evidence="6 7">CCMP1335</strain>
    </source>
</reference>
<dbReference type="CDD" id="cd01991">
    <property type="entry name" value="Asn_synthase_B_C"/>
    <property type="match status" value="1"/>
</dbReference>
<dbReference type="EMBL" id="CM000638">
    <property type="protein sequence ID" value="EED96670.1"/>
    <property type="molecule type" value="Genomic_DNA"/>
</dbReference>
<sequence length="762" mass="83679">MCGIGLLLTYSTASDTDNSSTIHNALHRDVYQSWNESLSKALASRGPDVPCQQCQFDGRGCNSSADNATADGGGGGDGWRDEWSLTLHASVLHMRGLEAQKQPLVFSVLSDGVDNNDCALCWNGECYTYQNGDEDDGTIVELSVEDNTSSTDGSKDEAANTSDTLLVKRLISESITTSRQSNFNDATSEHEAVANAIGRIHGEFSFLLFVRSSTQLEGDEHSRQQECVYYGRDCLGRRSLLGNRPLDGVVVLSSVALEMDSCSDIGWEELPPGIVYRMNVCTGEVTSMAMPRVVNNDIGTMISSIVPTPSPSEYNRNTMDNAAKGLLQLLDKAIQRRVMHSPLPKSQSSSDASVAVLFSGGIDSVVLAALCHRHVPPHQTIDLINVSFYDKVNHSTTSASPDRLAAIHSYNEMTERWPERKWRFTAVDVAYEEVLRVEKHLLLLIRPLDSTMDFNIATAFWFAARGKGKIVRREEAKQLVVELESQGGMQGDTSFSREPLLRFAKKQHSDTSKDKDGHSPKQSRQTCIREGCTRPAPSDGCVFNACKFCCGKLQGPISKFLGKSARCCPVHNHDEAATPSGKKKIRHSPSTVATDPSINAITTSAAKILLSGVGADEQMAGYGRHRSTFLRGGYTALKGELRMEVRRLWTRNLGRDDRCLSDHGKEARFPYLDEDVVAYLEALPLELKCDMNQPQGIGDKLILRSVAKMIGVHECSSLVKRAIQFGSRIAKVSDKSRFGSQRQATGQAKHITSNLRDDCLRS</sequence>
<keyword evidence="1" id="KW-0028">Amino-acid biosynthesis</keyword>
<keyword evidence="7" id="KW-1185">Reference proteome</keyword>
<evidence type="ECO:0000256" key="2">
    <source>
        <dbReference type="ARBA" id="ARBA00022888"/>
    </source>
</evidence>
<dbReference type="InterPro" id="IPR001962">
    <property type="entry name" value="Asn_synthase"/>
</dbReference>
<evidence type="ECO:0000256" key="1">
    <source>
        <dbReference type="ARBA" id="ARBA00022605"/>
    </source>
</evidence>
<dbReference type="AlphaFoldDB" id="B8BS72"/>
<name>B8BS72_THAPS</name>
<dbReference type="PANTHER" id="PTHR45937">
    <property type="entry name" value="ASPARAGINE SYNTHETASE DOMAIN-CONTAINING PROTEIN 1"/>
    <property type="match status" value="1"/>
</dbReference>
<evidence type="ECO:0000256" key="4">
    <source>
        <dbReference type="SAM" id="MobiDB-lite"/>
    </source>
</evidence>
<reference evidence="6 7" key="1">
    <citation type="journal article" date="2004" name="Science">
        <title>The genome of the diatom Thalassiosira pseudonana: ecology, evolution, and metabolism.</title>
        <authorList>
            <person name="Armbrust E.V."/>
            <person name="Berges J.A."/>
            <person name="Bowler C."/>
            <person name="Green B.R."/>
            <person name="Martinez D."/>
            <person name="Putnam N.H."/>
            <person name="Zhou S."/>
            <person name="Allen A.E."/>
            <person name="Apt K.E."/>
            <person name="Bechner M."/>
            <person name="Brzezinski M.A."/>
            <person name="Chaal B.K."/>
            <person name="Chiovitti A."/>
            <person name="Davis A.K."/>
            <person name="Demarest M.S."/>
            <person name="Detter J.C."/>
            <person name="Glavina T."/>
            <person name="Goodstein D."/>
            <person name="Hadi M.Z."/>
            <person name="Hellsten U."/>
            <person name="Hildebrand M."/>
            <person name="Jenkins B.D."/>
            <person name="Jurka J."/>
            <person name="Kapitonov V.V."/>
            <person name="Kroger N."/>
            <person name="Lau W.W."/>
            <person name="Lane T.W."/>
            <person name="Larimer F.W."/>
            <person name="Lippmeier J.C."/>
            <person name="Lucas S."/>
            <person name="Medina M."/>
            <person name="Montsant A."/>
            <person name="Obornik M."/>
            <person name="Parker M.S."/>
            <person name="Palenik B."/>
            <person name="Pazour G.J."/>
            <person name="Richardson P.M."/>
            <person name="Rynearson T.A."/>
            <person name="Saito M.A."/>
            <person name="Schwartz D.C."/>
            <person name="Thamatrakoln K."/>
            <person name="Valentin K."/>
            <person name="Vardi A."/>
            <person name="Wilkerson F.P."/>
            <person name="Rokhsar D.S."/>
        </authorList>
    </citation>
    <scope>NUCLEOTIDE SEQUENCE [LARGE SCALE GENOMIC DNA]</scope>
    <source>
        <strain evidence="6 7">CCMP1335</strain>
    </source>
</reference>
<feature type="compositionally biased region" description="Basic and acidic residues" evidence="4">
    <location>
        <begin position="507"/>
        <end position="519"/>
    </location>
</feature>
<dbReference type="InterPro" id="IPR014729">
    <property type="entry name" value="Rossmann-like_a/b/a_fold"/>
</dbReference>
<dbReference type="PANTHER" id="PTHR45937:SF1">
    <property type="entry name" value="ASPARAGINE SYNTHETASE DOMAIN-CONTAINING PROTEIN 1"/>
    <property type="match status" value="1"/>
</dbReference>
<accession>B8BS72</accession>
<keyword evidence="3" id="KW-0315">Glutamine amidotransferase</keyword>
<feature type="domain" description="Asparagine synthetase" evidence="5">
    <location>
        <begin position="346"/>
        <end position="388"/>
    </location>
</feature>
<dbReference type="GO" id="GO:0004066">
    <property type="term" value="F:asparagine synthase (glutamine-hydrolyzing) activity"/>
    <property type="evidence" value="ECO:0007669"/>
    <property type="project" value="InterPro"/>
</dbReference>
<evidence type="ECO:0000256" key="3">
    <source>
        <dbReference type="ARBA" id="ARBA00022962"/>
    </source>
</evidence>
<dbReference type="KEGG" id="tps:THAPSDRAFT_1882"/>
<dbReference type="Proteomes" id="UP000001449">
    <property type="component" value="Chromosome 1"/>
</dbReference>
<dbReference type="OMA" id="HHFRIND"/>